<dbReference type="eggNOG" id="KOG4161">
    <property type="taxonomic scope" value="Eukaryota"/>
</dbReference>
<keyword evidence="2" id="KW-0539">Nucleus</keyword>
<dbReference type="OrthoDB" id="10265068at2759"/>
<comment type="subcellular location">
    <subcellularLocation>
        <location evidence="1">Nucleus</location>
    </subcellularLocation>
</comment>
<dbReference type="STRING" id="670483.S7RQA8"/>
<dbReference type="GO" id="GO:0003677">
    <property type="term" value="F:DNA binding"/>
    <property type="evidence" value="ECO:0007669"/>
    <property type="project" value="InterPro"/>
</dbReference>
<evidence type="ECO:0000313" key="4">
    <source>
        <dbReference type="EMBL" id="EPQ56775.1"/>
    </source>
</evidence>
<dbReference type="Proteomes" id="UP000030669">
    <property type="component" value="Unassembled WGS sequence"/>
</dbReference>
<evidence type="ECO:0000313" key="5">
    <source>
        <dbReference type="Proteomes" id="UP000030669"/>
    </source>
</evidence>
<protein>
    <submittedName>
        <fullName evidence="4">DNA glycosylase</fullName>
    </submittedName>
</protein>
<dbReference type="RefSeq" id="XP_007865445.1">
    <property type="nucleotide sequence ID" value="XM_007867254.1"/>
</dbReference>
<reference evidence="4 5" key="1">
    <citation type="journal article" date="2012" name="Science">
        <title>The Paleozoic origin of enzymatic lignin decomposition reconstructed from 31 fungal genomes.</title>
        <authorList>
            <person name="Floudas D."/>
            <person name="Binder M."/>
            <person name="Riley R."/>
            <person name="Barry K."/>
            <person name="Blanchette R.A."/>
            <person name="Henrissat B."/>
            <person name="Martinez A.T."/>
            <person name="Otillar R."/>
            <person name="Spatafora J.W."/>
            <person name="Yadav J.S."/>
            <person name="Aerts A."/>
            <person name="Benoit I."/>
            <person name="Boyd A."/>
            <person name="Carlson A."/>
            <person name="Copeland A."/>
            <person name="Coutinho P.M."/>
            <person name="de Vries R.P."/>
            <person name="Ferreira P."/>
            <person name="Findley K."/>
            <person name="Foster B."/>
            <person name="Gaskell J."/>
            <person name="Glotzer D."/>
            <person name="Gorecki P."/>
            <person name="Heitman J."/>
            <person name="Hesse C."/>
            <person name="Hori C."/>
            <person name="Igarashi K."/>
            <person name="Jurgens J.A."/>
            <person name="Kallen N."/>
            <person name="Kersten P."/>
            <person name="Kohler A."/>
            <person name="Kuees U."/>
            <person name="Kumar T.K.A."/>
            <person name="Kuo A."/>
            <person name="LaButti K."/>
            <person name="Larrondo L.F."/>
            <person name="Lindquist E."/>
            <person name="Ling A."/>
            <person name="Lombard V."/>
            <person name="Lucas S."/>
            <person name="Lundell T."/>
            <person name="Martin R."/>
            <person name="McLaughlin D.J."/>
            <person name="Morgenstern I."/>
            <person name="Morin E."/>
            <person name="Murat C."/>
            <person name="Nagy L.G."/>
            <person name="Nolan M."/>
            <person name="Ohm R.A."/>
            <person name="Patyshakuliyeva A."/>
            <person name="Rokas A."/>
            <person name="Ruiz-Duenas F.J."/>
            <person name="Sabat G."/>
            <person name="Salamov A."/>
            <person name="Samejima M."/>
            <person name="Schmutz J."/>
            <person name="Slot J.C."/>
            <person name="St John F."/>
            <person name="Stenlid J."/>
            <person name="Sun H."/>
            <person name="Sun S."/>
            <person name="Syed K."/>
            <person name="Tsang A."/>
            <person name="Wiebenga A."/>
            <person name="Young D."/>
            <person name="Pisabarro A."/>
            <person name="Eastwood D.C."/>
            <person name="Martin F."/>
            <person name="Cullen D."/>
            <person name="Grigoriev I.V."/>
            <person name="Hibbett D.S."/>
        </authorList>
    </citation>
    <scope>NUCLEOTIDE SEQUENCE [LARGE SCALE GENOMIC DNA]</scope>
    <source>
        <strain evidence="4 5">ATCC 11539</strain>
    </source>
</reference>
<organism evidence="4 5">
    <name type="scientific">Gloeophyllum trabeum (strain ATCC 11539 / FP-39264 / Madison 617)</name>
    <name type="common">Brown rot fungus</name>
    <dbReference type="NCBI Taxonomy" id="670483"/>
    <lineage>
        <taxon>Eukaryota</taxon>
        <taxon>Fungi</taxon>
        <taxon>Dikarya</taxon>
        <taxon>Basidiomycota</taxon>
        <taxon>Agaricomycotina</taxon>
        <taxon>Agaricomycetes</taxon>
        <taxon>Gloeophyllales</taxon>
        <taxon>Gloeophyllaceae</taxon>
        <taxon>Gloeophyllum</taxon>
    </lineage>
</organism>
<dbReference type="EMBL" id="KB469300">
    <property type="protein sequence ID" value="EPQ56775.1"/>
    <property type="molecule type" value="Genomic_DNA"/>
</dbReference>
<evidence type="ECO:0000256" key="2">
    <source>
        <dbReference type="ARBA" id="ARBA00023242"/>
    </source>
</evidence>
<dbReference type="InterPro" id="IPR003265">
    <property type="entry name" value="HhH-GPD_domain"/>
</dbReference>
<proteinExistence type="predicted"/>
<accession>S7RQA8</accession>
<dbReference type="KEGG" id="gtr:GLOTRDRAFT_75633"/>
<dbReference type="InterPro" id="IPR011257">
    <property type="entry name" value="DNA_glycosylase"/>
</dbReference>
<dbReference type="Gene3D" id="1.10.340.30">
    <property type="entry name" value="Hypothetical protein, domain 2"/>
    <property type="match status" value="1"/>
</dbReference>
<dbReference type="OMA" id="ATDWNGA"/>
<dbReference type="AlphaFoldDB" id="S7RQA8"/>
<keyword evidence="5" id="KW-1185">Reference proteome</keyword>
<dbReference type="Pfam" id="PF00730">
    <property type="entry name" value="HhH-GPD"/>
    <property type="match status" value="1"/>
</dbReference>
<dbReference type="SUPFAM" id="SSF48150">
    <property type="entry name" value="DNA-glycosylase"/>
    <property type="match status" value="1"/>
</dbReference>
<dbReference type="GO" id="GO:0006285">
    <property type="term" value="P:base-excision repair, AP site formation"/>
    <property type="evidence" value="ECO:0007669"/>
    <property type="project" value="UniProtKB-ARBA"/>
</dbReference>
<dbReference type="GO" id="GO:0005634">
    <property type="term" value="C:nucleus"/>
    <property type="evidence" value="ECO:0007669"/>
    <property type="project" value="UniProtKB-SubCell"/>
</dbReference>
<feature type="domain" description="HhH-GPD" evidence="3">
    <location>
        <begin position="116"/>
        <end position="185"/>
    </location>
</feature>
<sequence length="299" mass="33300">MSAPTTPKKSRIPAPYFSPSRTSRYFSCSDVPTKPRNQARTVHVVLAEVDSDLVGVSDQQLGDSQTELVRDPAFLCFGDLFIQTYDELWRSKPILIQEHLSGDPWTLLIATTFLNKTAGKYAIPIFWEVLKKWPTPEALSAANESELVELITPLGLQRQRAKRIIKLSNAYLKDPPLPGVLHRSKVAGASTAACSGASEDSWSLPATRYPPTPISHLPGAGPYALDSYRIFCARDDEWKSVRPSDKELIKYLKWKWAVTSFDLWEPESGVLRKIALEEMQALIAELAAAHGCHGLLDRV</sequence>
<dbReference type="PANTHER" id="PTHR15074:SF0">
    <property type="entry name" value="METHYL-CPG-BINDING DOMAIN PROTEIN 4-LIKE PROTEIN"/>
    <property type="match status" value="1"/>
</dbReference>
<name>S7RQA8_GLOTA</name>
<evidence type="ECO:0000259" key="3">
    <source>
        <dbReference type="Pfam" id="PF00730"/>
    </source>
</evidence>
<dbReference type="PANTHER" id="PTHR15074">
    <property type="entry name" value="METHYL-CPG-BINDING PROTEIN"/>
    <property type="match status" value="1"/>
</dbReference>
<gene>
    <name evidence="4" type="ORF">GLOTRDRAFT_75633</name>
</gene>
<dbReference type="GO" id="GO:0003824">
    <property type="term" value="F:catalytic activity"/>
    <property type="evidence" value="ECO:0007669"/>
    <property type="project" value="InterPro"/>
</dbReference>
<dbReference type="GeneID" id="19308529"/>
<dbReference type="InterPro" id="IPR045138">
    <property type="entry name" value="MeCP2/MBD4"/>
</dbReference>
<dbReference type="HOGENOM" id="CLU_053907_0_0_1"/>
<evidence type="ECO:0000256" key="1">
    <source>
        <dbReference type="ARBA" id="ARBA00004123"/>
    </source>
</evidence>